<evidence type="ECO:0000313" key="4">
    <source>
        <dbReference type="Proteomes" id="UP001597023"/>
    </source>
</evidence>
<gene>
    <name evidence="3" type="ORF">ACFQZ6_22990</name>
</gene>
<keyword evidence="1" id="KW-0560">Oxidoreductase</keyword>
<feature type="domain" description="Luciferase-like" evidence="2">
    <location>
        <begin position="13"/>
        <end position="225"/>
    </location>
</feature>
<sequence length="290" mass="30475">MTGLGAVFRPQLPPERLRDIARLADESGLEELWLWEDCFLEGGVSTVAAALAWTERLRVGIGLLPVPLRNVAVTAMEAAALHRMFPGRPVVVLGHGVQDWMGQVGARAESPLTLLREHLDALRALLRGERLSTKGRYVRLDDVALDWPPAQAPEVLAGATGPRTLRLSGAAADGTLLTCATSAQGVREARRLIDEGRASAGRTDPHRVVVYLLAATGPGADARLRAELAAEGLADVPGLGVAGDAAAVAEAVRGLAAAGADTVVLQPTGDEPDPEGFVRFVAEDVRPLVP</sequence>
<dbReference type="Proteomes" id="UP001597023">
    <property type="component" value="Unassembled WGS sequence"/>
</dbReference>
<keyword evidence="4" id="KW-1185">Reference proteome</keyword>
<evidence type="ECO:0000313" key="3">
    <source>
        <dbReference type="EMBL" id="MFD0317029.1"/>
    </source>
</evidence>
<dbReference type="Gene3D" id="3.20.20.30">
    <property type="entry name" value="Luciferase-like domain"/>
    <property type="match status" value="1"/>
</dbReference>
<name>A0ABW2WE60_9ACTN</name>
<dbReference type="InterPro" id="IPR011251">
    <property type="entry name" value="Luciferase-like_dom"/>
</dbReference>
<protein>
    <submittedName>
        <fullName evidence="3">LLM class flavin-dependent oxidoreductase</fullName>
    </submittedName>
</protein>
<evidence type="ECO:0000256" key="1">
    <source>
        <dbReference type="ARBA" id="ARBA00023002"/>
    </source>
</evidence>
<organism evidence="3 4">
    <name type="scientific">Streptomyces flavalbus</name>
    <dbReference type="NCBI Taxonomy" id="2665155"/>
    <lineage>
        <taxon>Bacteria</taxon>
        <taxon>Bacillati</taxon>
        <taxon>Actinomycetota</taxon>
        <taxon>Actinomycetes</taxon>
        <taxon>Kitasatosporales</taxon>
        <taxon>Streptomycetaceae</taxon>
        <taxon>Streptomyces</taxon>
    </lineage>
</organism>
<dbReference type="RefSeq" id="WP_381612002.1">
    <property type="nucleotide sequence ID" value="NZ_JBHTEB010000001.1"/>
</dbReference>
<evidence type="ECO:0000259" key="2">
    <source>
        <dbReference type="Pfam" id="PF00296"/>
    </source>
</evidence>
<dbReference type="InterPro" id="IPR050564">
    <property type="entry name" value="F420-G6PD/mer"/>
</dbReference>
<dbReference type="PANTHER" id="PTHR43244:SF1">
    <property type="entry name" value="5,10-METHYLENETETRAHYDROMETHANOPTERIN REDUCTASE"/>
    <property type="match status" value="1"/>
</dbReference>
<dbReference type="SUPFAM" id="SSF51679">
    <property type="entry name" value="Bacterial luciferase-like"/>
    <property type="match status" value="1"/>
</dbReference>
<dbReference type="CDD" id="cd01097">
    <property type="entry name" value="Tetrahydromethanopterin_reductase"/>
    <property type="match status" value="1"/>
</dbReference>
<accession>A0ABW2WE60</accession>
<comment type="caution">
    <text evidence="3">The sequence shown here is derived from an EMBL/GenBank/DDBJ whole genome shotgun (WGS) entry which is preliminary data.</text>
</comment>
<dbReference type="PANTHER" id="PTHR43244">
    <property type="match status" value="1"/>
</dbReference>
<reference evidence="4" key="1">
    <citation type="journal article" date="2019" name="Int. J. Syst. Evol. Microbiol.">
        <title>The Global Catalogue of Microorganisms (GCM) 10K type strain sequencing project: providing services to taxonomists for standard genome sequencing and annotation.</title>
        <authorList>
            <consortium name="The Broad Institute Genomics Platform"/>
            <consortium name="The Broad Institute Genome Sequencing Center for Infectious Disease"/>
            <person name="Wu L."/>
            <person name="Ma J."/>
        </authorList>
    </citation>
    <scope>NUCLEOTIDE SEQUENCE [LARGE SCALE GENOMIC DNA]</scope>
    <source>
        <strain evidence="4">CGMCC 4.7400</strain>
    </source>
</reference>
<dbReference type="EMBL" id="JBHTEB010000001">
    <property type="protein sequence ID" value="MFD0317029.1"/>
    <property type="molecule type" value="Genomic_DNA"/>
</dbReference>
<dbReference type="Pfam" id="PF00296">
    <property type="entry name" value="Bac_luciferase"/>
    <property type="match status" value="1"/>
</dbReference>
<proteinExistence type="predicted"/>
<dbReference type="InterPro" id="IPR036661">
    <property type="entry name" value="Luciferase-like_sf"/>
</dbReference>